<accession>E3JDF4</accession>
<organism evidence="10 11">
    <name type="scientific">Pseudofrankia inefficax (strain DSM 45817 / CECT 9037 / DDB 130130 / EuI1c)</name>
    <name type="common">Frankia inefficax</name>
    <dbReference type="NCBI Taxonomy" id="298654"/>
    <lineage>
        <taxon>Bacteria</taxon>
        <taxon>Bacillati</taxon>
        <taxon>Actinomycetota</taxon>
        <taxon>Actinomycetes</taxon>
        <taxon>Frankiales</taxon>
        <taxon>Frankiaceae</taxon>
        <taxon>Pseudofrankia</taxon>
    </lineage>
</organism>
<proteinExistence type="predicted"/>
<dbReference type="EMBL" id="CP002299">
    <property type="protein sequence ID" value="ADP83587.1"/>
    <property type="molecule type" value="Genomic_DNA"/>
</dbReference>
<dbReference type="EC" id="2.7.7.108" evidence="5"/>
<dbReference type="STRING" id="298654.FraEuI1c_5602"/>
<dbReference type="InterPro" id="IPR003812">
    <property type="entry name" value="Fido"/>
</dbReference>
<dbReference type="GO" id="GO:0070733">
    <property type="term" value="F:AMPylase activity"/>
    <property type="evidence" value="ECO:0007669"/>
    <property type="project" value="UniProtKB-EC"/>
</dbReference>
<dbReference type="GO" id="GO:0051302">
    <property type="term" value="P:regulation of cell division"/>
    <property type="evidence" value="ECO:0007669"/>
    <property type="project" value="TreeGrafter"/>
</dbReference>
<comment type="catalytic activity">
    <reaction evidence="6">
        <text>L-threonyl-[protein] + ATP = 3-O-(5'-adenylyl)-L-threonyl-[protein] + diphosphate</text>
        <dbReference type="Rhea" id="RHEA:54292"/>
        <dbReference type="Rhea" id="RHEA-COMP:11060"/>
        <dbReference type="Rhea" id="RHEA-COMP:13847"/>
        <dbReference type="ChEBI" id="CHEBI:30013"/>
        <dbReference type="ChEBI" id="CHEBI:30616"/>
        <dbReference type="ChEBI" id="CHEBI:33019"/>
        <dbReference type="ChEBI" id="CHEBI:138113"/>
        <dbReference type="EC" id="2.7.7.108"/>
    </reaction>
</comment>
<feature type="region of interest" description="Disordered" evidence="8">
    <location>
        <begin position="194"/>
        <end position="225"/>
    </location>
</feature>
<evidence type="ECO:0000256" key="1">
    <source>
        <dbReference type="ARBA" id="ARBA00022679"/>
    </source>
</evidence>
<protein>
    <recommendedName>
        <fullName evidence="5">protein adenylyltransferase</fullName>
        <ecNumber evidence="5">2.7.7.108</ecNumber>
    </recommendedName>
</protein>
<dbReference type="Pfam" id="PF02661">
    <property type="entry name" value="Fic"/>
    <property type="match status" value="1"/>
</dbReference>
<dbReference type="KEGG" id="fri:FraEuI1c_5602"/>
<evidence type="ECO:0000259" key="9">
    <source>
        <dbReference type="PROSITE" id="PS51459"/>
    </source>
</evidence>
<name>E3JDF4_PSEI1</name>
<evidence type="ECO:0000256" key="8">
    <source>
        <dbReference type="SAM" id="MobiDB-lite"/>
    </source>
</evidence>
<dbReference type="AlphaFoldDB" id="E3JDF4"/>
<keyword evidence="1" id="KW-0808">Transferase</keyword>
<evidence type="ECO:0000256" key="3">
    <source>
        <dbReference type="ARBA" id="ARBA00022741"/>
    </source>
</evidence>
<dbReference type="GO" id="GO:0005524">
    <property type="term" value="F:ATP binding"/>
    <property type="evidence" value="ECO:0007669"/>
    <property type="project" value="UniProtKB-KW"/>
</dbReference>
<dbReference type="SUPFAM" id="SSF140931">
    <property type="entry name" value="Fic-like"/>
    <property type="match status" value="1"/>
</dbReference>
<dbReference type="PANTHER" id="PTHR39560:SF1">
    <property type="entry name" value="PROTEIN ADENYLYLTRANSFERASE FIC-RELATED"/>
    <property type="match status" value="1"/>
</dbReference>
<dbReference type="PROSITE" id="PS51459">
    <property type="entry name" value="FIDO"/>
    <property type="match status" value="1"/>
</dbReference>
<dbReference type="InterPro" id="IPR036597">
    <property type="entry name" value="Fido-like_dom_sf"/>
</dbReference>
<keyword evidence="2" id="KW-0548">Nucleotidyltransferase</keyword>
<dbReference type="PANTHER" id="PTHR39560">
    <property type="entry name" value="PROTEIN ADENYLYLTRANSFERASE FIC-RELATED"/>
    <property type="match status" value="1"/>
</dbReference>
<feature type="domain" description="Fido" evidence="9">
    <location>
        <begin position="50"/>
        <end position="192"/>
    </location>
</feature>
<sequence length="225" mass="25154">MNDDPYCWPGTRCLRNFLDLRDAEKLDTAEHEIVAVRTVELTASVVPGAYDAAHLLRFHRLLFQDVYDWAGQIRVGNISKGNVPFCPAQHIGARMDQLFAGLAARGFLGSRERRPFVAAFASLYGELNAIHPFREGNGRTQRAFLRQLAAHAGWTVRWELLERRANDGACREYCRSGRTSTMIELLAPIIEPRATWPDQRREADQAPADGGSGEPAASPRSATHR</sequence>
<dbReference type="RefSeq" id="WP_013426705.1">
    <property type="nucleotide sequence ID" value="NC_014666.1"/>
</dbReference>
<keyword evidence="3" id="KW-0547">Nucleotide-binding</keyword>
<evidence type="ECO:0000313" key="11">
    <source>
        <dbReference type="Proteomes" id="UP000002484"/>
    </source>
</evidence>
<dbReference type="Proteomes" id="UP000002484">
    <property type="component" value="Chromosome"/>
</dbReference>
<comment type="catalytic activity">
    <reaction evidence="7">
        <text>L-tyrosyl-[protein] + ATP = O-(5'-adenylyl)-L-tyrosyl-[protein] + diphosphate</text>
        <dbReference type="Rhea" id="RHEA:54288"/>
        <dbReference type="Rhea" id="RHEA-COMP:10136"/>
        <dbReference type="Rhea" id="RHEA-COMP:13846"/>
        <dbReference type="ChEBI" id="CHEBI:30616"/>
        <dbReference type="ChEBI" id="CHEBI:33019"/>
        <dbReference type="ChEBI" id="CHEBI:46858"/>
        <dbReference type="ChEBI" id="CHEBI:83624"/>
        <dbReference type="EC" id="2.7.7.108"/>
    </reaction>
</comment>
<keyword evidence="11" id="KW-1185">Reference proteome</keyword>
<dbReference type="InParanoid" id="E3JDF4"/>
<evidence type="ECO:0000256" key="5">
    <source>
        <dbReference type="ARBA" id="ARBA00034531"/>
    </source>
</evidence>
<keyword evidence="4" id="KW-0067">ATP-binding</keyword>
<evidence type="ECO:0000313" key="10">
    <source>
        <dbReference type="EMBL" id="ADP83587.1"/>
    </source>
</evidence>
<dbReference type="HOGENOM" id="CLU_080158_0_1_11"/>
<evidence type="ECO:0000256" key="2">
    <source>
        <dbReference type="ARBA" id="ARBA00022695"/>
    </source>
</evidence>
<evidence type="ECO:0000256" key="6">
    <source>
        <dbReference type="ARBA" id="ARBA00047939"/>
    </source>
</evidence>
<dbReference type="Gene3D" id="1.10.3290.10">
    <property type="entry name" value="Fido-like domain"/>
    <property type="match status" value="1"/>
</dbReference>
<reference evidence="10 11" key="1">
    <citation type="submission" date="2010-10" db="EMBL/GenBank/DDBJ databases">
        <title>Complete sequence of Frankia sp. EuI1c.</title>
        <authorList>
            <consortium name="US DOE Joint Genome Institute"/>
            <person name="Lucas S."/>
            <person name="Copeland A."/>
            <person name="Lapidus A."/>
            <person name="Cheng J.-F."/>
            <person name="Bruce D."/>
            <person name="Goodwin L."/>
            <person name="Pitluck S."/>
            <person name="Chertkov O."/>
            <person name="Detter J.C."/>
            <person name="Han C."/>
            <person name="Tapia R."/>
            <person name="Land M."/>
            <person name="Hauser L."/>
            <person name="Jeffries C."/>
            <person name="Kyrpides N."/>
            <person name="Ivanova N."/>
            <person name="Mikhailova N."/>
            <person name="Beauchemin N."/>
            <person name="Sen A."/>
            <person name="Sur S.A."/>
            <person name="Gtari M."/>
            <person name="Wall L."/>
            <person name="Tisa L."/>
            <person name="Woyke T."/>
        </authorList>
    </citation>
    <scope>NUCLEOTIDE SEQUENCE [LARGE SCALE GENOMIC DNA]</scope>
    <source>
        <strain evidence="11">DSM 45817 / CECT 9037 / EuI1c</strain>
    </source>
</reference>
<evidence type="ECO:0000256" key="4">
    <source>
        <dbReference type="ARBA" id="ARBA00022840"/>
    </source>
</evidence>
<evidence type="ECO:0000256" key="7">
    <source>
        <dbReference type="ARBA" id="ARBA00048696"/>
    </source>
</evidence>
<gene>
    <name evidence="10" type="ordered locus">FraEuI1c_5602</name>
</gene>
<dbReference type="OrthoDB" id="9813719at2"/>
<dbReference type="eggNOG" id="COG2184">
    <property type="taxonomic scope" value="Bacteria"/>
</dbReference>